<keyword evidence="3" id="KW-1185">Reference proteome</keyword>
<evidence type="ECO:0000256" key="1">
    <source>
        <dbReference type="SAM" id="Phobius"/>
    </source>
</evidence>
<feature type="transmembrane region" description="Helical" evidence="1">
    <location>
        <begin position="522"/>
        <end position="541"/>
    </location>
</feature>
<feature type="transmembrane region" description="Helical" evidence="1">
    <location>
        <begin position="27"/>
        <end position="48"/>
    </location>
</feature>
<keyword evidence="1" id="KW-0472">Membrane</keyword>
<feature type="transmembrane region" description="Helical" evidence="1">
    <location>
        <begin position="438"/>
        <end position="455"/>
    </location>
</feature>
<reference evidence="2 3" key="1">
    <citation type="submission" date="2020-01" db="EMBL/GenBank/DDBJ databases">
        <title>Investigation of new actinobacteria for the biodesulphurisation of diesel fuel.</title>
        <authorList>
            <person name="Athi Narayanan S.M."/>
        </authorList>
    </citation>
    <scope>NUCLEOTIDE SEQUENCE [LARGE SCALE GENOMIC DNA]</scope>
    <source>
        <strain evidence="2 3">213E</strain>
    </source>
</reference>
<feature type="transmembrane region" description="Helical" evidence="1">
    <location>
        <begin position="54"/>
        <end position="76"/>
    </location>
</feature>
<feature type="transmembrane region" description="Helical" evidence="1">
    <location>
        <begin position="547"/>
        <end position="570"/>
    </location>
</feature>
<feature type="transmembrane region" description="Helical" evidence="1">
    <location>
        <begin position="83"/>
        <end position="106"/>
    </location>
</feature>
<protein>
    <submittedName>
        <fullName evidence="2">Uncharacterized protein</fullName>
    </submittedName>
</protein>
<proteinExistence type="predicted"/>
<dbReference type="Proteomes" id="UP000466307">
    <property type="component" value="Unassembled WGS sequence"/>
</dbReference>
<name>A0A7K3LQJ8_9ACTN</name>
<feature type="transmembrane region" description="Helical" evidence="1">
    <location>
        <begin position="339"/>
        <end position="359"/>
    </location>
</feature>
<organism evidence="2 3">
    <name type="scientific">Gordonia desulfuricans</name>
    <dbReference type="NCBI Taxonomy" id="89051"/>
    <lineage>
        <taxon>Bacteria</taxon>
        <taxon>Bacillati</taxon>
        <taxon>Actinomycetota</taxon>
        <taxon>Actinomycetes</taxon>
        <taxon>Mycobacteriales</taxon>
        <taxon>Gordoniaceae</taxon>
        <taxon>Gordonia</taxon>
    </lineage>
</organism>
<evidence type="ECO:0000313" key="3">
    <source>
        <dbReference type="Proteomes" id="UP000466307"/>
    </source>
</evidence>
<accession>A0A7K3LQJ8</accession>
<dbReference type="EMBL" id="JAADZU010000040">
    <property type="protein sequence ID" value="NDK90519.1"/>
    <property type="molecule type" value="Genomic_DNA"/>
</dbReference>
<sequence>METAERPGSPEADTRVVAYGWNPRTTLWIGAVLAALLVVVDILVAAGVDAPPAWARTLMACAGVLLLPGIPIVVALRVPGRALSTVLIVAVSTSTQILVTQGTIIQELWNPLVTQAVIAVASLLGCLWAFRSVPGTTRSPSSRLGRADWALRRWLSLAGLAASLVCFIVATDLLDILTVGHFGVIAHLTIWYFVGLGLLAAVIVVGVTARRLDPIVLSASVAMAVVYNTMLVGAATGETSIPTSFVHRGFINVLAEGHRLPDHIDARFSWAGFFSLFAHVQTAAGLDDTVDLLVWAPLVAGVALSFGLYAIAVAITGRARLAWVAVLLYHGFNWYQQDYFAPQALATIGYVAIIGVLLWQLRAAPLPDPGTRGVRRIVGLLRRTPGRVPGYGPGRTLAMEIVLLLIVTALVVAHQMTPILTVMALVAFAVTGTTRYRTLWIAAGLIFAAWFSYGATDFWFGHMQSIVDDIGQVGQSVGSGVSDRLNGDPTYTRMQYLRMLASGGFAAVAFVGWCLNRSSRAWLVGGLLSAAPFLLMVLQSYGGEMVIRSFLLASPMLAPYAALALASVGAMVRRAIPHPARWSRIAGLVLIWLGVVALGCLETTNRGLNTAFEASTRDEVVLSMDFIQSVEPETRVMSIGHAPHTIAPRRVLDPTGPRFSYIDSNECLENLGECVAERSPDYVYITNQGMKMSALQYGADTDRAQAQIDGLVASGAYEVITRTDSIEILRATGREEAGTR</sequence>
<dbReference type="AlphaFoldDB" id="A0A7K3LQJ8"/>
<feature type="transmembrane region" description="Helical" evidence="1">
    <location>
        <begin position="215"/>
        <end position="235"/>
    </location>
</feature>
<feature type="transmembrane region" description="Helical" evidence="1">
    <location>
        <begin position="294"/>
        <end position="318"/>
    </location>
</feature>
<feature type="transmembrane region" description="Helical" evidence="1">
    <location>
        <begin position="112"/>
        <end position="130"/>
    </location>
</feature>
<feature type="transmembrane region" description="Helical" evidence="1">
    <location>
        <begin position="151"/>
        <end position="170"/>
    </location>
</feature>
<gene>
    <name evidence="2" type="ORF">GYA93_13155</name>
</gene>
<feature type="transmembrane region" description="Helical" evidence="1">
    <location>
        <begin position="401"/>
        <end position="426"/>
    </location>
</feature>
<feature type="transmembrane region" description="Helical" evidence="1">
    <location>
        <begin position="496"/>
        <end position="515"/>
    </location>
</feature>
<comment type="caution">
    <text evidence="2">The sequence shown here is derived from an EMBL/GenBank/DDBJ whole genome shotgun (WGS) entry which is preliminary data.</text>
</comment>
<feature type="transmembrane region" description="Helical" evidence="1">
    <location>
        <begin position="582"/>
        <end position="599"/>
    </location>
</feature>
<feature type="transmembrane region" description="Helical" evidence="1">
    <location>
        <begin position="190"/>
        <end position="208"/>
    </location>
</feature>
<keyword evidence="1" id="KW-0812">Transmembrane</keyword>
<keyword evidence="1" id="KW-1133">Transmembrane helix</keyword>
<evidence type="ECO:0000313" key="2">
    <source>
        <dbReference type="EMBL" id="NDK90519.1"/>
    </source>
</evidence>